<dbReference type="InterPro" id="IPR002213">
    <property type="entry name" value="UDP_glucos_trans"/>
</dbReference>
<accession>A0ABS2FTV7</accession>
<reference evidence="4 5" key="1">
    <citation type="journal article" date="2021" name="Sci. Rep.">
        <title>The distribution of antibiotic resistance genes in chicken gut microbiota commensals.</title>
        <authorList>
            <person name="Juricova H."/>
            <person name="Matiasovicova J."/>
            <person name="Kubasova T."/>
            <person name="Cejkova D."/>
            <person name="Rychlik I."/>
        </authorList>
    </citation>
    <scope>NUCLEOTIDE SEQUENCE [LARGE SCALE GENOMIC DNA]</scope>
    <source>
        <strain evidence="4 5">An411</strain>
    </source>
</reference>
<evidence type="ECO:0000259" key="3">
    <source>
        <dbReference type="Pfam" id="PF06722"/>
    </source>
</evidence>
<dbReference type="Gene3D" id="3.40.50.2000">
    <property type="entry name" value="Glycogen Phosphorylase B"/>
    <property type="match status" value="2"/>
</dbReference>
<evidence type="ECO:0000313" key="4">
    <source>
        <dbReference type="EMBL" id="MBM6850763.1"/>
    </source>
</evidence>
<dbReference type="GO" id="GO:0016740">
    <property type="term" value="F:transferase activity"/>
    <property type="evidence" value="ECO:0007669"/>
    <property type="project" value="UniProtKB-KW"/>
</dbReference>
<feature type="domain" description="Erythromycin biosynthesis protein CIII-like C-terminal" evidence="3">
    <location>
        <begin position="248"/>
        <end position="370"/>
    </location>
</feature>
<dbReference type="NCBIfam" id="TIGR01426">
    <property type="entry name" value="MGT"/>
    <property type="match status" value="1"/>
</dbReference>
<evidence type="ECO:0000256" key="1">
    <source>
        <dbReference type="ARBA" id="ARBA00009995"/>
    </source>
</evidence>
<comment type="similarity">
    <text evidence="1">Belongs to the UDP-glycosyltransferase family.</text>
</comment>
<sequence>MSRIAWFCIPAWGHTNPTVEVVRVLTARGHQVRYYTFAPFREKLEAAGAEVRLCDRFMPPPPPDLDRRVGRDFASMVGMLTDTALDMEAPVCQELEAWRPDLLVVDSVCLWGKLFAWKLQLPWVCSTTTFAFNQQTAALMRPGLAETARMALGLGRIRRDMARLRQRGYPAEDLRQLLENRADTDTIVYTSRLFQPMTETFGDRFAFVGPSLPQVPPRKHRGDRPLVYISLGTVMHRRPGFYRACFRALGGRDLDVVLSVGEATDPAALGPAPGNFRVERRVDQLAVLAEADAFLTHCGMNSANEAIFCQVPTILFPQQGEEAAVADRMESLGLGVRLRRETPAAIRRAVETALGEPRFRENAARVAESFRAAGGAGAAADFLERVLDRKNSGRS</sequence>
<keyword evidence="2 4" id="KW-0808">Transferase</keyword>
<name>A0ABS2FTV7_9FIRM</name>
<dbReference type="PANTHER" id="PTHR48050:SF13">
    <property type="entry name" value="STEROL 3-BETA-GLUCOSYLTRANSFERASE UGT80A2"/>
    <property type="match status" value="1"/>
</dbReference>
<evidence type="ECO:0000256" key="2">
    <source>
        <dbReference type="ARBA" id="ARBA00022679"/>
    </source>
</evidence>
<organism evidence="4 5">
    <name type="scientific">Oscillibacter valericigenes</name>
    <dbReference type="NCBI Taxonomy" id="351091"/>
    <lineage>
        <taxon>Bacteria</taxon>
        <taxon>Bacillati</taxon>
        <taxon>Bacillota</taxon>
        <taxon>Clostridia</taxon>
        <taxon>Eubacteriales</taxon>
        <taxon>Oscillospiraceae</taxon>
        <taxon>Oscillibacter</taxon>
    </lineage>
</organism>
<dbReference type="Pfam" id="PF06722">
    <property type="entry name" value="EryCIII-like_C"/>
    <property type="match status" value="1"/>
</dbReference>
<dbReference type="InterPro" id="IPR006326">
    <property type="entry name" value="UDPGT_MGT-like"/>
</dbReference>
<gene>
    <name evidence="4" type="ORF">H9X91_04835</name>
</gene>
<dbReference type="RefSeq" id="WP_204803088.1">
    <property type="nucleotide sequence ID" value="NZ_JACSNX010000004.1"/>
</dbReference>
<dbReference type="PANTHER" id="PTHR48050">
    <property type="entry name" value="STEROL 3-BETA-GLUCOSYLTRANSFERASE"/>
    <property type="match status" value="1"/>
</dbReference>
<dbReference type="InterPro" id="IPR050426">
    <property type="entry name" value="Glycosyltransferase_28"/>
</dbReference>
<proteinExistence type="inferred from homology"/>
<dbReference type="InterPro" id="IPR010610">
    <property type="entry name" value="EryCIII-like_C"/>
</dbReference>
<comment type="caution">
    <text evidence="4">The sequence shown here is derived from an EMBL/GenBank/DDBJ whole genome shotgun (WGS) entry which is preliminary data.</text>
</comment>
<evidence type="ECO:0000313" key="5">
    <source>
        <dbReference type="Proteomes" id="UP000719500"/>
    </source>
</evidence>
<dbReference type="Proteomes" id="UP000719500">
    <property type="component" value="Unassembled WGS sequence"/>
</dbReference>
<dbReference type="EMBL" id="JACSNX010000004">
    <property type="protein sequence ID" value="MBM6850763.1"/>
    <property type="molecule type" value="Genomic_DNA"/>
</dbReference>
<dbReference type="SUPFAM" id="SSF53756">
    <property type="entry name" value="UDP-Glycosyltransferase/glycogen phosphorylase"/>
    <property type="match status" value="1"/>
</dbReference>
<dbReference type="CDD" id="cd03784">
    <property type="entry name" value="GT1_Gtf-like"/>
    <property type="match status" value="1"/>
</dbReference>
<keyword evidence="5" id="KW-1185">Reference proteome</keyword>
<protein>
    <submittedName>
        <fullName evidence="4">Glycosyl transferase</fullName>
    </submittedName>
</protein>